<dbReference type="InterPro" id="IPR003779">
    <property type="entry name" value="CMD-like"/>
</dbReference>
<accession>A0A371YK35</accession>
<reference evidence="3 4" key="2">
    <citation type="submission" date="2018-08" db="EMBL/GenBank/DDBJ databases">
        <title>The draft genome of Acinetobacter sichuanensis strain WCHAc060041.</title>
        <authorList>
            <person name="Qin J."/>
            <person name="Feng Y."/>
            <person name="Zong Z."/>
        </authorList>
    </citation>
    <scope>NUCLEOTIDE SEQUENCE [LARGE SCALE GENOMIC DNA]</scope>
    <source>
        <strain evidence="3 4">WCHAc060041</strain>
    </source>
</reference>
<dbReference type="PANTHER" id="PTHR33570:SF2">
    <property type="entry name" value="CARBOXYMUCONOLACTONE DECARBOXYLASE-LIKE DOMAIN-CONTAINING PROTEIN"/>
    <property type="match status" value="1"/>
</dbReference>
<evidence type="ECO:0000313" key="4">
    <source>
        <dbReference type="Proteomes" id="UP000240957"/>
    </source>
</evidence>
<reference evidence="2" key="1">
    <citation type="journal article" date="2014" name="Int. J. Syst. Evol. Microbiol.">
        <title>Complete genome of a new Firmicutes species belonging to the dominant human colonic microbiota ('Ruminococcus bicirculans') reveals two chromosomes and a selective capacity to utilize plant glucans.</title>
        <authorList>
            <consortium name="NISC Comparative Sequencing Program"/>
            <person name="Wegmann U."/>
            <person name="Louis P."/>
            <person name="Goesmann A."/>
            <person name="Henrissat B."/>
            <person name="Duncan S.H."/>
            <person name="Flint H.J."/>
        </authorList>
    </citation>
    <scope>NUCLEOTIDE SEQUENCE</scope>
    <source>
        <strain evidence="2">KCTC 62575</strain>
    </source>
</reference>
<dbReference type="EMBL" id="PYIX02000055">
    <property type="protein sequence ID" value="RFC81810.1"/>
    <property type="molecule type" value="Genomic_DNA"/>
</dbReference>
<organism evidence="3 4">
    <name type="scientific">Acinetobacter sichuanensis</name>
    <dbReference type="NCBI Taxonomy" id="2136183"/>
    <lineage>
        <taxon>Bacteria</taxon>
        <taxon>Pseudomonadati</taxon>
        <taxon>Pseudomonadota</taxon>
        <taxon>Gammaproteobacteria</taxon>
        <taxon>Moraxellales</taxon>
        <taxon>Moraxellaceae</taxon>
        <taxon>Acinetobacter</taxon>
    </lineage>
</organism>
<dbReference type="SUPFAM" id="SSF69118">
    <property type="entry name" value="AhpD-like"/>
    <property type="match status" value="1"/>
</dbReference>
<dbReference type="OrthoDB" id="9802489at2"/>
<dbReference type="InterPro" id="IPR052512">
    <property type="entry name" value="4CMD/NDH-1_regulator"/>
</dbReference>
<dbReference type="GO" id="GO:0051920">
    <property type="term" value="F:peroxiredoxin activity"/>
    <property type="evidence" value="ECO:0007669"/>
    <property type="project" value="InterPro"/>
</dbReference>
<dbReference type="Proteomes" id="UP000240957">
    <property type="component" value="Unassembled WGS sequence"/>
</dbReference>
<comment type="caution">
    <text evidence="3">The sequence shown here is derived from an EMBL/GenBank/DDBJ whole genome shotgun (WGS) entry which is preliminary data.</text>
</comment>
<name>A0A371YK35_9GAMM</name>
<evidence type="ECO:0000313" key="3">
    <source>
        <dbReference type="EMBL" id="RFC81810.1"/>
    </source>
</evidence>
<feature type="domain" description="Carboxymuconolactone decarboxylase-like" evidence="1">
    <location>
        <begin position="40"/>
        <end position="123"/>
    </location>
</feature>
<dbReference type="RefSeq" id="WP_107009960.1">
    <property type="nucleotide sequence ID" value="NZ_JBHRSF010000018.1"/>
</dbReference>
<dbReference type="PANTHER" id="PTHR33570">
    <property type="entry name" value="4-CARBOXYMUCONOLACTONE DECARBOXYLASE FAMILY PROTEIN"/>
    <property type="match status" value="1"/>
</dbReference>
<reference evidence="5" key="3">
    <citation type="journal article" date="2019" name="Int. J. Syst. Evol. Microbiol.">
        <title>The Global Catalogue of Microorganisms (GCM) 10K type strain sequencing project: providing services to taxonomists for standard genome sequencing and annotation.</title>
        <authorList>
            <consortium name="The Broad Institute Genomics Platform"/>
            <consortium name="The Broad Institute Genome Sequencing Center for Infectious Disease"/>
            <person name="Wu L."/>
            <person name="Ma J."/>
        </authorList>
    </citation>
    <scope>NUCLEOTIDE SEQUENCE [LARGE SCALE GENOMIC DNA]</scope>
    <source>
        <strain evidence="5">KCTC 62575</strain>
    </source>
</reference>
<gene>
    <name evidence="2" type="ORF">ACFODO_07700</name>
    <name evidence="3" type="ORF">C9E89_019915</name>
</gene>
<dbReference type="InterPro" id="IPR029032">
    <property type="entry name" value="AhpD-like"/>
</dbReference>
<dbReference type="AlphaFoldDB" id="A0A371YK35"/>
<dbReference type="Gene3D" id="1.20.1290.10">
    <property type="entry name" value="AhpD-like"/>
    <property type="match status" value="1"/>
</dbReference>
<evidence type="ECO:0000313" key="5">
    <source>
        <dbReference type="Proteomes" id="UP001595455"/>
    </source>
</evidence>
<evidence type="ECO:0000259" key="1">
    <source>
        <dbReference type="Pfam" id="PF02627"/>
    </source>
</evidence>
<protein>
    <submittedName>
        <fullName evidence="3">Carboxymuconolactone decarboxylase family protein</fullName>
    </submittedName>
</protein>
<sequence length="142" mass="15675">MKKSESYQRGFAKMMEFTNTEIAGIPTHTQISEQLNALAPGLDDYIVGFAYGEIYTREGLDNKQRAMVTLASLVTLGTEPQFELHVNTALTAGLEPNQIIETVVHTIPYIGFPRVLNALAIIKKVLIQRGIELDQVQVAAKS</sequence>
<dbReference type="Proteomes" id="UP001595455">
    <property type="component" value="Unassembled WGS sequence"/>
</dbReference>
<reference evidence="2" key="4">
    <citation type="submission" date="2024-09" db="EMBL/GenBank/DDBJ databases">
        <authorList>
            <person name="Sun Q."/>
            <person name="Mori K."/>
        </authorList>
    </citation>
    <scope>NUCLEOTIDE SEQUENCE</scope>
    <source>
        <strain evidence="2">KCTC 62575</strain>
    </source>
</reference>
<dbReference type="Pfam" id="PF02627">
    <property type="entry name" value="CMD"/>
    <property type="match status" value="1"/>
</dbReference>
<dbReference type="EMBL" id="JBHRSF010000018">
    <property type="protein sequence ID" value="MFC2995154.1"/>
    <property type="molecule type" value="Genomic_DNA"/>
</dbReference>
<keyword evidence="5" id="KW-1185">Reference proteome</keyword>
<proteinExistence type="predicted"/>
<evidence type="ECO:0000313" key="2">
    <source>
        <dbReference type="EMBL" id="MFC2995154.1"/>
    </source>
</evidence>